<comment type="caution">
    <text evidence="2">The sequence shown here is derived from an EMBL/GenBank/DDBJ whole genome shotgun (WGS) entry which is preliminary data.</text>
</comment>
<keyword evidence="1" id="KW-0732">Signal</keyword>
<reference evidence="3" key="1">
    <citation type="journal article" date="2019" name="Int. J. Syst. Evol. Microbiol.">
        <title>The Global Catalogue of Microorganisms (GCM) 10K type strain sequencing project: providing services to taxonomists for standard genome sequencing and annotation.</title>
        <authorList>
            <consortium name="The Broad Institute Genomics Platform"/>
            <consortium name="The Broad Institute Genome Sequencing Center for Infectious Disease"/>
            <person name="Wu L."/>
            <person name="Ma J."/>
        </authorList>
    </citation>
    <scope>NUCLEOTIDE SEQUENCE [LARGE SCALE GENOMIC DNA]</scope>
    <source>
        <strain evidence="3">JCM 17923</strain>
    </source>
</reference>
<evidence type="ECO:0000313" key="3">
    <source>
        <dbReference type="Proteomes" id="UP001501153"/>
    </source>
</evidence>
<dbReference type="EMBL" id="BAABGZ010000007">
    <property type="protein sequence ID" value="GAA4347511.1"/>
    <property type="molecule type" value="Genomic_DNA"/>
</dbReference>
<dbReference type="RefSeq" id="WP_345233097.1">
    <property type="nucleotide sequence ID" value="NZ_BAABGZ010000007.1"/>
</dbReference>
<dbReference type="Proteomes" id="UP001501153">
    <property type="component" value="Unassembled WGS sequence"/>
</dbReference>
<evidence type="ECO:0008006" key="4">
    <source>
        <dbReference type="Google" id="ProtNLM"/>
    </source>
</evidence>
<accession>A0ABP8HYE2</accession>
<evidence type="ECO:0000256" key="1">
    <source>
        <dbReference type="SAM" id="SignalP"/>
    </source>
</evidence>
<feature type="chain" id="PRO_5045707986" description="Right-handed parallel beta-helix repeat-containing protein" evidence="1">
    <location>
        <begin position="23"/>
        <end position="358"/>
    </location>
</feature>
<dbReference type="InterPro" id="IPR011050">
    <property type="entry name" value="Pectin_lyase_fold/virulence"/>
</dbReference>
<gene>
    <name evidence="2" type="ORF">GCM10023185_02640</name>
</gene>
<name>A0ABP8HYE2_9BACT</name>
<sequence length="358" mass="37144">MKKLFTSALLILAALAVSPAFAAVLRVNNTPGVNAPYTSFAAAQTAAVAGDIIQLEPSNTSYGALTVNKAVTIMGAGYLLGTGQNTGLQYTALEASTGAVTFSAGSAGARITGLRILGDVNINVSSVTVERNILWTVGYGANYSIIINGGTAPGTSDVFVRGNWFGGMSGTGTSTNFNIANNIISAGMNMPATMSGMVTHNLFNYDAGYNSFGTNYFVYNSLVTNNIMFKPSGTSVTNNSNYYNRFATALSYNNTYTNNIGDWSAAFPNDGVANINNLNSVGYASIFTYTGSDDARYTLRPAPSPARGAGTSGVDCGIFGGVQPYVLGGIPNSPTIYQLNSNVSGTNLNVTVGTKSNN</sequence>
<organism evidence="2 3">
    <name type="scientific">Hymenobacter saemangeumensis</name>
    <dbReference type="NCBI Taxonomy" id="1084522"/>
    <lineage>
        <taxon>Bacteria</taxon>
        <taxon>Pseudomonadati</taxon>
        <taxon>Bacteroidota</taxon>
        <taxon>Cytophagia</taxon>
        <taxon>Cytophagales</taxon>
        <taxon>Hymenobacteraceae</taxon>
        <taxon>Hymenobacter</taxon>
    </lineage>
</organism>
<keyword evidence="3" id="KW-1185">Reference proteome</keyword>
<evidence type="ECO:0000313" key="2">
    <source>
        <dbReference type="EMBL" id="GAA4347511.1"/>
    </source>
</evidence>
<feature type="signal peptide" evidence="1">
    <location>
        <begin position="1"/>
        <end position="22"/>
    </location>
</feature>
<protein>
    <recommendedName>
        <fullName evidence="4">Right-handed parallel beta-helix repeat-containing protein</fullName>
    </recommendedName>
</protein>
<proteinExistence type="predicted"/>
<dbReference type="SUPFAM" id="SSF51126">
    <property type="entry name" value="Pectin lyase-like"/>
    <property type="match status" value="1"/>
</dbReference>